<comment type="subcellular location">
    <subcellularLocation>
        <location evidence="1">Membrane</location>
        <topology evidence="1">Multi-pass membrane protein</topology>
    </subcellularLocation>
</comment>
<dbReference type="AlphaFoldDB" id="A0A3D8Q2E3"/>
<keyword evidence="3 5" id="KW-1133">Transmembrane helix</keyword>
<feature type="transmembrane region" description="Helical" evidence="5">
    <location>
        <begin position="212"/>
        <end position="230"/>
    </location>
</feature>
<dbReference type="OrthoDB" id="3182222at2"/>
<evidence type="ECO:0000259" key="6">
    <source>
        <dbReference type="Pfam" id="PF12698"/>
    </source>
</evidence>
<reference evidence="8" key="1">
    <citation type="submission" date="2017-11" db="EMBL/GenBank/DDBJ databases">
        <authorList>
            <person name="Zhu W."/>
        </authorList>
    </citation>
    <scope>NUCLEOTIDE SEQUENCE [LARGE SCALE GENOMIC DNA]</scope>
    <source>
        <strain evidence="8">CAU 1183</strain>
    </source>
</reference>
<dbReference type="GO" id="GO:0016020">
    <property type="term" value="C:membrane"/>
    <property type="evidence" value="ECO:0007669"/>
    <property type="project" value="UniProtKB-SubCell"/>
</dbReference>
<comment type="caution">
    <text evidence="7">The sequence shown here is derived from an EMBL/GenBank/DDBJ whole genome shotgun (WGS) entry which is preliminary data.</text>
</comment>
<dbReference type="Pfam" id="PF12698">
    <property type="entry name" value="ABC2_membrane_3"/>
    <property type="match status" value="1"/>
</dbReference>
<dbReference type="PANTHER" id="PTHR43471">
    <property type="entry name" value="ABC TRANSPORTER PERMEASE"/>
    <property type="match status" value="1"/>
</dbReference>
<feature type="transmembrane region" description="Helical" evidence="5">
    <location>
        <begin position="93"/>
        <end position="118"/>
    </location>
</feature>
<dbReference type="PANTHER" id="PTHR43471:SF1">
    <property type="entry name" value="ABC TRANSPORTER PERMEASE PROTEIN NOSY-RELATED"/>
    <property type="match status" value="1"/>
</dbReference>
<evidence type="ECO:0000256" key="1">
    <source>
        <dbReference type="ARBA" id="ARBA00004141"/>
    </source>
</evidence>
<protein>
    <submittedName>
        <fullName evidence="7">ABC transporter</fullName>
    </submittedName>
</protein>
<evidence type="ECO:0000313" key="8">
    <source>
        <dbReference type="Proteomes" id="UP000257143"/>
    </source>
</evidence>
<evidence type="ECO:0000256" key="3">
    <source>
        <dbReference type="ARBA" id="ARBA00022989"/>
    </source>
</evidence>
<gene>
    <name evidence="7" type="ORF">CWR48_01795</name>
</gene>
<keyword evidence="8" id="KW-1185">Reference proteome</keyword>
<dbReference type="InterPro" id="IPR013525">
    <property type="entry name" value="ABC2_TM"/>
</dbReference>
<dbReference type="Proteomes" id="UP000257143">
    <property type="component" value="Unassembled WGS sequence"/>
</dbReference>
<accession>A0A3D8Q2E3</accession>
<keyword evidence="2 5" id="KW-0812">Transmembrane</keyword>
<keyword evidence="4 5" id="KW-0472">Membrane</keyword>
<evidence type="ECO:0000256" key="4">
    <source>
        <dbReference type="ARBA" id="ARBA00023136"/>
    </source>
</evidence>
<evidence type="ECO:0000256" key="2">
    <source>
        <dbReference type="ARBA" id="ARBA00022692"/>
    </source>
</evidence>
<feature type="transmembrane region" description="Helical" evidence="5">
    <location>
        <begin position="154"/>
        <end position="175"/>
    </location>
</feature>
<name>A0A3D8Q2E3_9BACI</name>
<sequence>MTFSAKRVMAIFQKDMKDLSKNMYVGTTILTPLILAMIYGGMIDNPTIEIHYFVINLALSIVTAFVQCAIIAEEKEKNTLRGLMLSPATIPEILGGKSLVTFILTIITIILCAMLTGYEPANLGIIAIAITISTLFYIALGTLMGLLSRTVMEASIVILPVMFLFGFGTILQPFAEDYPILSVIDYLPSTQLLELATLVEAGSGFVDVGGNLAIIFAWVVVATIATSIVFKKREMDE</sequence>
<feature type="transmembrane region" description="Helical" evidence="5">
    <location>
        <begin position="21"/>
        <end position="40"/>
    </location>
</feature>
<dbReference type="EMBL" id="PIOC01000001">
    <property type="protein sequence ID" value="RDW22464.1"/>
    <property type="molecule type" value="Genomic_DNA"/>
</dbReference>
<proteinExistence type="predicted"/>
<feature type="domain" description="ABC-2 type transporter transmembrane" evidence="6">
    <location>
        <begin position="53"/>
        <end position="226"/>
    </location>
</feature>
<evidence type="ECO:0000313" key="7">
    <source>
        <dbReference type="EMBL" id="RDW22464.1"/>
    </source>
</evidence>
<organism evidence="7 8">
    <name type="scientific">Oceanobacillus arenosus</name>
    <dbReference type="NCBI Taxonomy" id="1229153"/>
    <lineage>
        <taxon>Bacteria</taxon>
        <taxon>Bacillati</taxon>
        <taxon>Bacillota</taxon>
        <taxon>Bacilli</taxon>
        <taxon>Bacillales</taxon>
        <taxon>Bacillaceae</taxon>
        <taxon>Oceanobacillus</taxon>
    </lineage>
</organism>
<dbReference type="RefSeq" id="WP_115771324.1">
    <property type="nucleotide sequence ID" value="NZ_PIOC01000001.1"/>
</dbReference>
<feature type="transmembrane region" description="Helical" evidence="5">
    <location>
        <begin position="124"/>
        <end position="147"/>
    </location>
</feature>
<dbReference type="GO" id="GO:0140359">
    <property type="term" value="F:ABC-type transporter activity"/>
    <property type="evidence" value="ECO:0007669"/>
    <property type="project" value="InterPro"/>
</dbReference>
<feature type="transmembrane region" description="Helical" evidence="5">
    <location>
        <begin position="52"/>
        <end position="72"/>
    </location>
</feature>
<evidence type="ECO:0000256" key="5">
    <source>
        <dbReference type="SAM" id="Phobius"/>
    </source>
</evidence>